<dbReference type="OrthoDB" id="9816589at2"/>
<proteinExistence type="predicted"/>
<dbReference type="PROSITE" id="PS51257">
    <property type="entry name" value="PROKAR_LIPOPROTEIN"/>
    <property type="match status" value="1"/>
</dbReference>
<dbReference type="Proteomes" id="UP000217265">
    <property type="component" value="Chromosome"/>
</dbReference>
<sequence length="431" mass="46976">MNRFVRPLARSVLLLAAGCVLLLLGSCGKKDPAPVFEPVKASKMANALTLFSPQPIGAAVGELPPWISHVNTADLDRDGLLDVLACEAQGNQVMWVRQKSRGVFEEKIIAADMKAPVHVEAADMDGDGDLDVLVASMGFVFPNNDRIGTVFILENDGRQNFTPHAVLSNTDRVTDVRAGDFNGDGRLDLALAQFGYDQGQVSWLERVGPWEFKHHTLLELSGAINVCVADFNGDSKPDIAALVSQQWEEVYYFENTGGAFMKKRIWGSTNEDYGSSGLSVGDLNRDGRPDLVFTNGDGFGPASTPGPRPWHGVQWLENAGQGFFRYQRIGDLPGAYSPVISDIDGDGAMDVVASTAYSDWNNKNTQVVSLMWFKNDGRMGFMPMVLARAPKDLISMAVGDFDGSGKPSLITGGFYIYPPFDGISRLTLWKR</sequence>
<dbReference type="KEGG" id="vbh:CMV30_07610"/>
<evidence type="ECO:0000313" key="3">
    <source>
        <dbReference type="Proteomes" id="UP000217265"/>
    </source>
</evidence>
<dbReference type="SUPFAM" id="SSF69318">
    <property type="entry name" value="Integrin alpha N-terminal domain"/>
    <property type="match status" value="1"/>
</dbReference>
<accession>A0A290Q5V9</accession>
<name>A0A290Q5V9_9BACT</name>
<reference evidence="2 3" key="1">
    <citation type="submission" date="2017-09" db="EMBL/GenBank/DDBJ databases">
        <title>Complete genome sequence of Verrucomicrobial strain HZ-65, isolated from freshwater.</title>
        <authorList>
            <person name="Choi A."/>
        </authorList>
    </citation>
    <scope>NUCLEOTIDE SEQUENCE [LARGE SCALE GENOMIC DNA]</scope>
    <source>
        <strain evidence="2 3">HZ-65</strain>
    </source>
</reference>
<organism evidence="2 3">
    <name type="scientific">Nibricoccus aquaticus</name>
    <dbReference type="NCBI Taxonomy" id="2576891"/>
    <lineage>
        <taxon>Bacteria</taxon>
        <taxon>Pseudomonadati</taxon>
        <taxon>Verrucomicrobiota</taxon>
        <taxon>Opitutia</taxon>
        <taxon>Opitutales</taxon>
        <taxon>Opitutaceae</taxon>
        <taxon>Nibricoccus</taxon>
    </lineage>
</organism>
<dbReference type="Gene3D" id="2.130.10.130">
    <property type="entry name" value="Integrin alpha, N-terminal"/>
    <property type="match status" value="2"/>
</dbReference>
<evidence type="ECO:0000256" key="1">
    <source>
        <dbReference type="ARBA" id="ARBA00022729"/>
    </source>
</evidence>
<dbReference type="PANTHER" id="PTHR44103">
    <property type="entry name" value="PROPROTEIN CONVERTASE P"/>
    <property type="match status" value="1"/>
</dbReference>
<dbReference type="AlphaFoldDB" id="A0A290Q5V9"/>
<dbReference type="InterPro" id="IPR013517">
    <property type="entry name" value="FG-GAP"/>
</dbReference>
<dbReference type="InterPro" id="IPR028994">
    <property type="entry name" value="Integrin_alpha_N"/>
</dbReference>
<keyword evidence="1" id="KW-0732">Signal</keyword>
<evidence type="ECO:0008006" key="4">
    <source>
        <dbReference type="Google" id="ProtNLM"/>
    </source>
</evidence>
<dbReference type="PANTHER" id="PTHR44103:SF1">
    <property type="entry name" value="PROPROTEIN CONVERTASE P"/>
    <property type="match status" value="1"/>
</dbReference>
<evidence type="ECO:0000313" key="2">
    <source>
        <dbReference type="EMBL" id="ATC63823.1"/>
    </source>
</evidence>
<dbReference type="RefSeq" id="WP_096055455.1">
    <property type="nucleotide sequence ID" value="NZ_CP023344.1"/>
</dbReference>
<protein>
    <recommendedName>
        <fullName evidence="4">VCBS repeat-containing protein</fullName>
    </recommendedName>
</protein>
<dbReference type="Pfam" id="PF13517">
    <property type="entry name" value="FG-GAP_3"/>
    <property type="match status" value="3"/>
</dbReference>
<keyword evidence="3" id="KW-1185">Reference proteome</keyword>
<dbReference type="EMBL" id="CP023344">
    <property type="protein sequence ID" value="ATC63823.1"/>
    <property type="molecule type" value="Genomic_DNA"/>
</dbReference>
<gene>
    <name evidence="2" type="ORF">CMV30_07610</name>
</gene>